<dbReference type="AlphaFoldDB" id="M0PLF1"/>
<dbReference type="GO" id="GO:0016020">
    <property type="term" value="C:membrane"/>
    <property type="evidence" value="ECO:0007669"/>
    <property type="project" value="UniProtKB-SubCell"/>
</dbReference>
<proteinExistence type="predicted"/>
<evidence type="ECO:0000256" key="1">
    <source>
        <dbReference type="ARBA" id="ARBA00004141"/>
    </source>
</evidence>
<dbReference type="PATRIC" id="fig|1230454.4.peg.152"/>
<keyword evidence="4" id="KW-0472">Membrane</keyword>
<evidence type="ECO:0008006" key="8">
    <source>
        <dbReference type="Google" id="ProtNLM"/>
    </source>
</evidence>
<name>M0PLF1_9EURY</name>
<keyword evidence="7" id="KW-1185">Reference proteome</keyword>
<keyword evidence="3" id="KW-1133">Transmembrane helix</keyword>
<dbReference type="EMBL" id="AOJI01000002">
    <property type="protein sequence ID" value="EMA70768.1"/>
    <property type="molecule type" value="Genomic_DNA"/>
</dbReference>
<protein>
    <recommendedName>
        <fullName evidence="8">DUF726 domain-containing protein</fullName>
    </recommendedName>
</protein>
<dbReference type="STRING" id="1230454.C461_00727"/>
<comment type="caution">
    <text evidence="6">The sequence shown here is derived from an EMBL/GenBank/DDBJ whole genome shotgun (WGS) entry which is preliminary data.</text>
</comment>
<dbReference type="InterPro" id="IPR029058">
    <property type="entry name" value="AB_hydrolase_fold"/>
</dbReference>
<reference evidence="6 7" key="1">
    <citation type="journal article" date="2014" name="PLoS Genet.">
        <title>Phylogenetically driven sequencing of extremely halophilic archaea reveals strategies for static and dynamic osmo-response.</title>
        <authorList>
            <person name="Becker E.A."/>
            <person name="Seitzer P.M."/>
            <person name="Tritt A."/>
            <person name="Larsen D."/>
            <person name="Krusor M."/>
            <person name="Yao A.I."/>
            <person name="Wu D."/>
            <person name="Madern D."/>
            <person name="Eisen J.A."/>
            <person name="Darling A.E."/>
            <person name="Facciotti M.T."/>
        </authorList>
    </citation>
    <scope>NUCLEOTIDE SEQUENCE [LARGE SCALE GENOMIC DNA]</scope>
    <source>
        <strain evidence="6 7">JCM 13560</strain>
    </source>
</reference>
<dbReference type="Pfam" id="PF05277">
    <property type="entry name" value="DUF726"/>
    <property type="match status" value="1"/>
</dbReference>
<gene>
    <name evidence="6" type="ORF">C461_00727</name>
</gene>
<dbReference type="Gene3D" id="3.40.50.1820">
    <property type="entry name" value="alpha/beta hydrolase"/>
    <property type="match status" value="1"/>
</dbReference>
<feature type="region of interest" description="Disordered" evidence="5">
    <location>
        <begin position="25"/>
        <end position="90"/>
    </location>
</feature>
<evidence type="ECO:0000256" key="4">
    <source>
        <dbReference type="ARBA" id="ARBA00023136"/>
    </source>
</evidence>
<evidence type="ECO:0000256" key="5">
    <source>
        <dbReference type="SAM" id="MobiDB-lite"/>
    </source>
</evidence>
<dbReference type="PANTHER" id="PTHR17920">
    <property type="entry name" value="TRANSMEMBRANE AND COILED-COIL DOMAIN-CONTAINING PROTEIN 4 TMCO4"/>
    <property type="match status" value="1"/>
</dbReference>
<keyword evidence="2" id="KW-0812">Transmembrane</keyword>
<dbReference type="InterPro" id="IPR007941">
    <property type="entry name" value="DUF726"/>
</dbReference>
<evidence type="ECO:0000256" key="3">
    <source>
        <dbReference type="ARBA" id="ARBA00022989"/>
    </source>
</evidence>
<dbReference type="PANTHER" id="PTHR17920:SF3">
    <property type="entry name" value="TRANSMEMBRANE AND COILED-COIL DOMAIN-CONTAINING PROTEIN 4"/>
    <property type="match status" value="1"/>
</dbReference>
<evidence type="ECO:0000256" key="2">
    <source>
        <dbReference type="ARBA" id="ARBA00022692"/>
    </source>
</evidence>
<feature type="compositionally biased region" description="Basic and acidic residues" evidence="5">
    <location>
        <begin position="53"/>
        <end position="84"/>
    </location>
</feature>
<sequence length="371" mass="38698">MAPPTPPVETNEICGGGLPIHRQLSLPRQVFDRPDRYSGIASDTATDDPDGPDDPRQGTDSDRADDPDGPDAPRQRADSDRADDTSDGPVTRRRLLLGVAGGLGLLGAGGLYVTRSLSGDSGGYEAPETQPMVTTRGRLDAADPTERVGSWDFGGADAVVLFVHGLGADAASARDQAYTARLGLAAATGATTETGGPPVVGYSWASNVDWGPAKRTADANAAPLADWLTAWADDDGQPVHLFAHSLGARVTGATLRELADRGRTDVLASVSLFGGAIPDDSVAADGRYGSAIAAVDAPVFNFHSRNDRVLGWVYRASDRTRAVGHGGLAASASAPARYTDIDVTDLVADHYSYVEPEEGCLPRAIERIGIE</sequence>
<accession>M0PLF1</accession>
<dbReference type="SUPFAM" id="SSF53474">
    <property type="entry name" value="alpha/beta-Hydrolases"/>
    <property type="match status" value="1"/>
</dbReference>
<dbReference type="Proteomes" id="UP000011575">
    <property type="component" value="Unassembled WGS sequence"/>
</dbReference>
<evidence type="ECO:0000313" key="7">
    <source>
        <dbReference type="Proteomes" id="UP000011575"/>
    </source>
</evidence>
<organism evidence="6 7">
    <name type="scientific">Halorubrum aidingense JCM 13560</name>
    <dbReference type="NCBI Taxonomy" id="1230454"/>
    <lineage>
        <taxon>Archaea</taxon>
        <taxon>Methanobacteriati</taxon>
        <taxon>Methanobacteriota</taxon>
        <taxon>Stenosarchaea group</taxon>
        <taxon>Halobacteria</taxon>
        <taxon>Halobacteriales</taxon>
        <taxon>Haloferacaceae</taxon>
        <taxon>Halorubrum</taxon>
    </lineage>
</organism>
<comment type="subcellular location">
    <subcellularLocation>
        <location evidence="1">Membrane</location>
        <topology evidence="1">Multi-pass membrane protein</topology>
    </subcellularLocation>
</comment>
<evidence type="ECO:0000313" key="6">
    <source>
        <dbReference type="EMBL" id="EMA70768.1"/>
    </source>
</evidence>